<evidence type="ECO:0000256" key="3">
    <source>
        <dbReference type="SAM" id="SignalP"/>
    </source>
</evidence>
<gene>
    <name evidence="5" type="ORF">H8S09_11125</name>
</gene>
<feature type="chain" id="PRO_5038798346" evidence="3">
    <location>
        <begin position="23"/>
        <end position="1400"/>
    </location>
</feature>
<evidence type="ECO:0000256" key="2">
    <source>
        <dbReference type="ARBA" id="ARBA00022737"/>
    </source>
</evidence>
<comment type="caution">
    <text evidence="5">The sequence shown here is derived from an EMBL/GenBank/DDBJ whole genome shotgun (WGS) entry which is preliminary data.</text>
</comment>
<dbReference type="Gene3D" id="3.80.10.10">
    <property type="entry name" value="Ribonuclease Inhibitor"/>
    <property type="match status" value="2"/>
</dbReference>
<dbReference type="InterPro" id="IPR008964">
    <property type="entry name" value="Invasin/intimin_cell_adhesion"/>
</dbReference>
<organism evidence="5 6">
    <name type="scientific">Coprococcus hominis</name>
    <name type="common">ex Liu et al. 2022</name>
    <dbReference type="NCBI Taxonomy" id="2763039"/>
    <lineage>
        <taxon>Bacteria</taxon>
        <taxon>Bacillati</taxon>
        <taxon>Bacillota</taxon>
        <taxon>Clostridia</taxon>
        <taxon>Lachnospirales</taxon>
        <taxon>Lachnospiraceae</taxon>
        <taxon>Coprococcus</taxon>
    </lineage>
</organism>
<feature type="domain" description="BIG2" evidence="4">
    <location>
        <begin position="799"/>
        <end position="882"/>
    </location>
</feature>
<name>A0A8I0ALY3_9FIRM</name>
<dbReference type="InterPro" id="IPR001611">
    <property type="entry name" value="Leu-rich_rpt"/>
</dbReference>
<feature type="domain" description="BIG2" evidence="4">
    <location>
        <begin position="715"/>
        <end position="791"/>
    </location>
</feature>
<evidence type="ECO:0000256" key="1">
    <source>
        <dbReference type="ARBA" id="ARBA00022614"/>
    </source>
</evidence>
<dbReference type="PANTHER" id="PTHR24366:SF96">
    <property type="entry name" value="LEUCINE RICH REPEAT CONTAINING 53"/>
    <property type="match status" value="1"/>
</dbReference>
<reference evidence="5 6" key="1">
    <citation type="submission" date="2020-08" db="EMBL/GenBank/DDBJ databases">
        <title>Genome public.</title>
        <authorList>
            <person name="Liu C."/>
            <person name="Sun Q."/>
        </authorList>
    </citation>
    <scope>NUCLEOTIDE SEQUENCE [LARGE SCALE GENOMIC DNA]</scope>
    <source>
        <strain evidence="5 6">NSJ-10</strain>
    </source>
</reference>
<feature type="domain" description="BIG2" evidence="4">
    <location>
        <begin position="887"/>
        <end position="964"/>
    </location>
</feature>
<evidence type="ECO:0000313" key="6">
    <source>
        <dbReference type="Proteomes" id="UP000615234"/>
    </source>
</evidence>
<feature type="signal peptide" evidence="3">
    <location>
        <begin position="1"/>
        <end position="22"/>
    </location>
</feature>
<feature type="domain" description="BIG2" evidence="4">
    <location>
        <begin position="1318"/>
        <end position="1395"/>
    </location>
</feature>
<feature type="domain" description="BIG2" evidence="4">
    <location>
        <begin position="1234"/>
        <end position="1310"/>
    </location>
</feature>
<keyword evidence="1" id="KW-0433">Leucine-rich repeat</keyword>
<keyword evidence="3" id="KW-0732">Signal</keyword>
<feature type="domain" description="BIG2" evidence="4">
    <location>
        <begin position="518"/>
        <end position="597"/>
    </location>
</feature>
<keyword evidence="6" id="KW-1185">Reference proteome</keyword>
<keyword evidence="2" id="KW-0677">Repeat</keyword>
<dbReference type="PANTHER" id="PTHR24366">
    <property type="entry name" value="IG(IMMUNOGLOBULIN) AND LRR(LEUCINE RICH REPEAT) DOMAINS"/>
    <property type="match status" value="1"/>
</dbReference>
<feature type="domain" description="BIG2" evidence="4">
    <location>
        <begin position="971"/>
        <end position="1059"/>
    </location>
</feature>
<dbReference type="SUPFAM" id="SSF52058">
    <property type="entry name" value="L domain-like"/>
    <property type="match status" value="1"/>
</dbReference>
<dbReference type="SMART" id="SM00635">
    <property type="entry name" value="BID_2"/>
    <property type="match status" value="9"/>
</dbReference>
<dbReference type="InterPro" id="IPR032675">
    <property type="entry name" value="LRR_dom_sf"/>
</dbReference>
<dbReference type="Gene3D" id="2.60.40.1080">
    <property type="match status" value="9"/>
</dbReference>
<dbReference type="EMBL" id="JACOOX010000006">
    <property type="protein sequence ID" value="MBC5663421.1"/>
    <property type="molecule type" value="Genomic_DNA"/>
</dbReference>
<evidence type="ECO:0000313" key="5">
    <source>
        <dbReference type="EMBL" id="MBC5663421.1"/>
    </source>
</evidence>
<dbReference type="InterPro" id="IPR018247">
    <property type="entry name" value="EF_Hand_1_Ca_BS"/>
</dbReference>
<feature type="domain" description="BIG2" evidence="4">
    <location>
        <begin position="1066"/>
        <end position="1143"/>
    </location>
</feature>
<evidence type="ECO:0000259" key="4">
    <source>
        <dbReference type="SMART" id="SM00635"/>
    </source>
</evidence>
<sequence length="1400" mass="148828">MRKGKKFISAALGFALVFQSFAGIGPVAVAATGDVDINSTFTDANFRSYVSSNFDTNKDGTLSEKEIDAVTSLNVSISTYSKKISSLAGVDVFTSLEYLDCSGQAIGSLDVADLENLKSINASSDQLTTFTLPKKAEQLASVNLSYNQITDITFQTTYAALKELNVYGNQLTSIDLSKLPALVRLNVGYNALSVLDLSKNTNLEFLHCQSMTKLQTLDISSNSADHTKLAYVDCSHMLSGGQGAIKELDVTGDTGLKTLIADDNSIDVLNMDGATSLLTLSVAGNKIKSIDVSKESSLETLNLSNNSIQSVDVSKNAVLKYLNLGAMLLSTIDVTKNPLLEKLDLNSNQLMDIDVSKNTALTELDLSNNRLQRIDVKNNTGLTTLKLDNNALVAIDVSSCPGLLEGEFSCTNNSRHISLSEPNYIFNMADLVADGYQSEYSGVDRKDDTIGYACIRTTDQNGNNLIKNATLQGYTLYTDVTNEKTQNVEYSYYIGLGKQTAKFKLIVDNPLSLIVWYTSNGSIVNSGNAELSLRVGDTTTLVAKDKKENEYSKDIISWSSSDPKVFKVDNDGTLTCVGAGTATLYVNINNKARAYMTISCHKPVTKVVLKDKQNVEYNDGDTIDLVAGSWVGDDLKTKTLTATCYTDEGVADKEYSGVTYKVTTTADKDSASNYKVATCTNAGVLTAKGAGTVYLHCISKDSGVDTVLKVNVSQMGEGVTLSEQKTTMFTGVSKTFTATVTPDTATNKELVWSSSDETVAQVDQNGKVTAISEGTATIFCKLKANQGIYARAEITVYTSANGVTLNHTEYTLIKGATAEERRVTLVAKIQAEDTSLFKPKYSSSNPEIATVGTTTGIVSAVAPGEAIITCTIADGISTECKITVIQRVTGIQIVREGTVMNSGEKMKVTANVMPADASNPDVEWSSSDENIAAIAADGTITALKQGKVIIYCKALDGSGKQSQFNLTINELAKDITVDQTNVVAYIDKDTVVKAKVTPDTATKKTLSWSSDDTSIATVSGGTMTVDGISYTIGRIRGVAPGTTTIRCTTQDGSNIEKEIKVTVVQQITNITLDKTAVEINAGEKASIAASVLPANAGNKKVVWSSSDEKIAKVDQKGIITAVGRGTAVITCSAADGMGAKTTCRVTVKQRVTSIKLDATTMKLFVGNKQSLTQTVLPENANMATVEWSSSNAKVAQVTSYGQVTAMAAGKAVITCKAKDGSGVFATCSVTVVNPVQSIKLNQTQRTILKGKKYTLKAKVGPKNATSKAVTWKSSDKKIATVSSKGVVTAKKAGRVTITCTAKDGSNVYATCSVTVANPVKTIKLNKKKVTIKKKGTYLLKATVGPKSAGNKTVKWTSSNKKVATVSASGLVTAKKKGKVTITVKAKDGSKKTAKCIVTVK</sequence>
<dbReference type="Proteomes" id="UP000615234">
    <property type="component" value="Unassembled WGS sequence"/>
</dbReference>
<proteinExistence type="predicted"/>
<dbReference type="SUPFAM" id="SSF49373">
    <property type="entry name" value="Invasin/intimin cell-adhesion fragments"/>
    <property type="match status" value="9"/>
</dbReference>
<dbReference type="Pfam" id="PF02368">
    <property type="entry name" value="Big_2"/>
    <property type="match status" value="8"/>
</dbReference>
<feature type="domain" description="BIG2" evidence="4">
    <location>
        <begin position="1150"/>
        <end position="1226"/>
    </location>
</feature>
<dbReference type="PROSITE" id="PS51450">
    <property type="entry name" value="LRR"/>
    <property type="match status" value="3"/>
</dbReference>
<dbReference type="InterPro" id="IPR003343">
    <property type="entry name" value="Big_2"/>
</dbReference>
<accession>A0A8I0ALY3</accession>
<protein>
    <submittedName>
        <fullName evidence="5">Ig-like domain-containing protein</fullName>
    </submittedName>
</protein>
<dbReference type="RefSeq" id="WP_186847870.1">
    <property type="nucleotide sequence ID" value="NZ_JACOOX010000006.1"/>
</dbReference>
<dbReference type="PROSITE" id="PS00018">
    <property type="entry name" value="EF_HAND_1"/>
    <property type="match status" value="1"/>
</dbReference>